<reference evidence="2 3" key="1">
    <citation type="submission" date="2018-11" db="EMBL/GenBank/DDBJ databases">
        <title>Genome sequencing of Lautropia sp. KCOM 2505 (= ChDC F240).</title>
        <authorList>
            <person name="Kook J.-K."/>
            <person name="Park S.-N."/>
            <person name="Lim Y.K."/>
        </authorList>
    </citation>
    <scope>NUCLEOTIDE SEQUENCE [LARGE SCALE GENOMIC DNA]</scope>
    <source>
        <strain evidence="2 3">KCOM 2505</strain>
    </source>
</reference>
<dbReference type="OrthoDB" id="9792137at2"/>
<sequence>MSASFPLLRLMPVACALVLAGCSSLSGPATPSAHGGAEADAGIPADPSVLARQREGAEREAVEYQTHVAQMRIAGNFCADQQRLMEYAYKYLKREALPMPPAALTLDQARCASRTFLKGVIPSAGRIIGYKTDLMPAPDDDTSPGKPRSVAVRGALLERMLLPSGVVLATDRYAIHPRMEADMVVVVRSAAIHDAQTPREVLASLSGIYPFIELPDLAYQHPDQMTAADATVVNANARFGVLGTEIPVRVDQDMVDQLGTMTVKITDQNGQVVQSAPGTALQGNPLNAVLMLVQDLEKDGIRLRPGDMLSLGAFGARIKPEAGKSYRMTYEGLPGTPSAVVNFR</sequence>
<gene>
    <name evidence="2" type="ORF">EHV23_10235</name>
</gene>
<dbReference type="InterPro" id="IPR036663">
    <property type="entry name" value="Fumarylacetoacetase_C_sf"/>
</dbReference>
<protein>
    <recommendedName>
        <fullName evidence="4">Hydratase</fullName>
    </recommendedName>
</protein>
<comment type="caution">
    <text evidence="2">The sequence shown here is derived from an EMBL/GenBank/DDBJ whole genome shotgun (WGS) entry which is preliminary data.</text>
</comment>
<proteinExistence type="predicted"/>
<dbReference type="EMBL" id="RRUE01000002">
    <property type="protein sequence ID" value="RRN43786.1"/>
    <property type="molecule type" value="Genomic_DNA"/>
</dbReference>
<name>A0A3R8T0R3_9BURK</name>
<dbReference type="GO" id="GO:0008684">
    <property type="term" value="F:2-oxopent-4-enoate hydratase activity"/>
    <property type="evidence" value="ECO:0007669"/>
    <property type="project" value="TreeGrafter"/>
</dbReference>
<dbReference type="PANTHER" id="PTHR30143">
    <property type="entry name" value="ACID HYDRATASE"/>
    <property type="match status" value="1"/>
</dbReference>
<dbReference type="PANTHER" id="PTHR30143:SF0">
    <property type="entry name" value="2-KETO-4-PENTENOATE HYDRATASE"/>
    <property type="match status" value="1"/>
</dbReference>
<keyword evidence="3" id="KW-1185">Reference proteome</keyword>
<evidence type="ECO:0000256" key="1">
    <source>
        <dbReference type="SAM" id="SignalP"/>
    </source>
</evidence>
<evidence type="ECO:0008006" key="4">
    <source>
        <dbReference type="Google" id="ProtNLM"/>
    </source>
</evidence>
<evidence type="ECO:0000313" key="2">
    <source>
        <dbReference type="EMBL" id="RRN43786.1"/>
    </source>
</evidence>
<evidence type="ECO:0000313" key="3">
    <source>
        <dbReference type="Proteomes" id="UP000270261"/>
    </source>
</evidence>
<feature type="chain" id="PRO_5018769171" description="Hydratase" evidence="1">
    <location>
        <begin position="17"/>
        <end position="344"/>
    </location>
</feature>
<organism evidence="2 3">
    <name type="scientific">Lautropia dentalis</name>
    <dbReference type="NCBI Taxonomy" id="2490857"/>
    <lineage>
        <taxon>Bacteria</taxon>
        <taxon>Pseudomonadati</taxon>
        <taxon>Pseudomonadota</taxon>
        <taxon>Betaproteobacteria</taxon>
        <taxon>Burkholderiales</taxon>
        <taxon>Burkholderiaceae</taxon>
        <taxon>Lautropia</taxon>
    </lineage>
</organism>
<dbReference type="Proteomes" id="UP000270261">
    <property type="component" value="Unassembled WGS sequence"/>
</dbReference>
<accession>A0A3R8T0R3</accession>
<dbReference type="InterPro" id="IPR050772">
    <property type="entry name" value="Hydratase-Decarb/MhpD_sf"/>
</dbReference>
<feature type="signal peptide" evidence="1">
    <location>
        <begin position="1"/>
        <end position="16"/>
    </location>
</feature>
<dbReference type="SUPFAM" id="SSF56529">
    <property type="entry name" value="FAH"/>
    <property type="match status" value="1"/>
</dbReference>
<dbReference type="AlphaFoldDB" id="A0A3R8T0R3"/>
<dbReference type="Gene3D" id="3.90.850.10">
    <property type="entry name" value="Fumarylacetoacetase-like, C-terminal domain"/>
    <property type="match status" value="1"/>
</dbReference>
<dbReference type="RefSeq" id="WP_125095989.1">
    <property type="nucleotide sequence ID" value="NZ_RRUE01000002.1"/>
</dbReference>
<dbReference type="GO" id="GO:0005737">
    <property type="term" value="C:cytoplasm"/>
    <property type="evidence" value="ECO:0007669"/>
    <property type="project" value="TreeGrafter"/>
</dbReference>
<keyword evidence="1" id="KW-0732">Signal</keyword>